<dbReference type="PIRSF" id="PIRSF010606">
    <property type="entry name" value="Spore_coat_CotJB"/>
    <property type="match status" value="1"/>
</dbReference>
<evidence type="ECO:0000313" key="2">
    <source>
        <dbReference type="EMBL" id="GLG04182.1"/>
    </source>
</evidence>
<sequence>MKNFPSRKELLNHINTVSFAVNDIQLYLDTHPDDEEALAFFHKYKEQRIKALEEYAACYGPLTIDSTDESCGDRWNWINEPWPWQEGGC</sequence>
<organism evidence="2 4">
    <name type="scientific">Sellimonas catena</name>
    <dbReference type="NCBI Taxonomy" id="2994035"/>
    <lineage>
        <taxon>Bacteria</taxon>
        <taxon>Bacillati</taxon>
        <taxon>Bacillota</taxon>
        <taxon>Clostridia</taxon>
        <taxon>Lachnospirales</taxon>
        <taxon>Lachnospiraceae</taxon>
        <taxon>Sellimonas</taxon>
    </lineage>
</organism>
<keyword evidence="2" id="KW-0946">Virion</keyword>
<reference evidence="2" key="2">
    <citation type="submission" date="2022-11" db="EMBL/GenBank/DDBJ databases">
        <title>Draft genome sequence of Sellimonas catena strain 12EGH17.</title>
        <authorList>
            <person name="Atsushi H."/>
            <person name="Moriya O."/>
            <person name="Mitsuo S."/>
        </authorList>
    </citation>
    <scope>NUCLEOTIDE SEQUENCE</scope>
    <source>
        <strain evidence="2">12EGH17</strain>
    </source>
</reference>
<keyword evidence="2" id="KW-0167">Capsid protein</keyword>
<dbReference type="Proteomes" id="UP001145145">
    <property type="component" value="Unassembled WGS sequence"/>
</dbReference>
<dbReference type="EMBL" id="BSCH01000002">
    <property type="protein sequence ID" value="GLG89034.1"/>
    <property type="molecule type" value="Genomic_DNA"/>
</dbReference>
<dbReference type="InterPro" id="IPR016571">
    <property type="entry name" value="Spore_coat_assembly_CotJB"/>
</dbReference>
<comment type="caution">
    <text evidence="2">The sequence shown here is derived from an EMBL/GenBank/DDBJ whole genome shotgun (WGS) entry which is preliminary data.</text>
</comment>
<accession>A0A9W6C5L7</accession>
<reference evidence="3" key="3">
    <citation type="submission" date="2022-11" db="EMBL/GenBank/DDBJ databases">
        <title>Draft genome sequence of Sellimonas catena strain 18CBH55.</title>
        <authorList>
            <person name="Atsushi H."/>
            <person name="Moriya O."/>
            <person name="Mitsuo S."/>
        </authorList>
    </citation>
    <scope>NUCLEOTIDE SEQUENCE</scope>
    <source>
        <strain evidence="3">18CBH55</strain>
    </source>
</reference>
<dbReference type="InterPro" id="IPR024207">
    <property type="entry name" value="CotJB_dom"/>
</dbReference>
<proteinExistence type="predicted"/>
<gene>
    <name evidence="2" type="ORF">Selli1_13560</name>
    <name evidence="3" type="ORF">Selli2_04600</name>
</gene>
<dbReference type="RefSeq" id="WP_087252550.1">
    <property type="nucleotide sequence ID" value="NZ_BSBO01000011.1"/>
</dbReference>
<protein>
    <submittedName>
        <fullName evidence="2">Spore coat protein CotJB</fullName>
    </submittedName>
</protein>
<reference evidence="2" key="1">
    <citation type="submission" date="2022-11" db="EMBL/GenBank/DDBJ databases">
        <title>Draft genome sequence of Sellimonas catena strain 12EGH17.</title>
        <authorList>
            <person name="Hisatomi A."/>
            <person name="Ohkuma M."/>
            <person name="Sakamoto M."/>
        </authorList>
    </citation>
    <scope>NUCLEOTIDE SEQUENCE</scope>
    <source>
        <strain evidence="2">12EGH17</strain>
    </source>
</reference>
<evidence type="ECO:0000313" key="3">
    <source>
        <dbReference type="EMBL" id="GLG89034.1"/>
    </source>
</evidence>
<dbReference type="Proteomes" id="UP001145094">
    <property type="component" value="Unassembled WGS sequence"/>
</dbReference>
<dbReference type="Pfam" id="PF12652">
    <property type="entry name" value="CotJB"/>
    <property type="match status" value="1"/>
</dbReference>
<reference evidence="2 4" key="5">
    <citation type="journal article" date="2023" name="Int. J. Syst. Evol. Microbiol.">
        <title>Sellimonas catena sp. nov., isolated from human faeces.</title>
        <authorList>
            <person name="Hisatomi A."/>
            <person name="Ohkuma M."/>
            <person name="Sakamoto M."/>
        </authorList>
    </citation>
    <scope>NUCLEOTIDE SEQUENCE [LARGE SCALE GENOMIC DNA]</scope>
    <source>
        <strain evidence="2 4">12EGH17</strain>
        <strain evidence="3">18CBH55</strain>
    </source>
</reference>
<evidence type="ECO:0000259" key="1">
    <source>
        <dbReference type="Pfam" id="PF12652"/>
    </source>
</evidence>
<feature type="domain" description="Protein CotJB" evidence="1">
    <location>
        <begin position="9"/>
        <end position="85"/>
    </location>
</feature>
<dbReference type="EMBL" id="BSBO01000011">
    <property type="protein sequence ID" value="GLG04182.1"/>
    <property type="molecule type" value="Genomic_DNA"/>
</dbReference>
<evidence type="ECO:0000313" key="4">
    <source>
        <dbReference type="Proteomes" id="UP001145145"/>
    </source>
</evidence>
<reference evidence="3" key="4">
    <citation type="submission" date="2022-11" db="EMBL/GenBank/DDBJ databases">
        <title>Draft genome sequence of Sellimonas catena strain 18CBH55.</title>
        <authorList>
            <person name="Hisatomi A."/>
            <person name="Ohkuma M."/>
            <person name="Sakamoto M."/>
        </authorList>
    </citation>
    <scope>NUCLEOTIDE SEQUENCE</scope>
    <source>
        <strain evidence="3">18CBH55</strain>
    </source>
</reference>
<dbReference type="AlphaFoldDB" id="A0A9W6C5L7"/>
<keyword evidence="4" id="KW-1185">Reference proteome</keyword>
<name>A0A9W6C5L7_9FIRM</name>